<sequence length="130" mass="15271">MLKEYKMVETIQFLAFPDNILNFKSHLDFETLILNLPEKIVQDLDQSIAKLKSLESCFFTTYRIPEINLHNFIHLRLLNFKGPIDLEDVKILVNSKGVYAEIIASVEGKFNYWFVELKLFNTEVDHENDC</sequence>
<protein>
    <submittedName>
        <fullName evidence="1">Uncharacterized protein</fullName>
    </submittedName>
</protein>
<evidence type="ECO:0000313" key="1">
    <source>
        <dbReference type="EMBL" id="AWO68430.1"/>
    </source>
</evidence>
<dbReference type="RefSeq" id="WP_079863306.1">
    <property type="nucleotide sequence ID" value="NZ_MG954377.1"/>
</dbReference>
<dbReference type="EMBL" id="MG954377">
    <property type="protein sequence ID" value="AWO68430.1"/>
    <property type="molecule type" value="Genomic_DNA"/>
</dbReference>
<organism evidence="1">
    <name type="scientific">Acinetobacter baumannii</name>
    <dbReference type="NCBI Taxonomy" id="470"/>
    <lineage>
        <taxon>Bacteria</taxon>
        <taxon>Pseudomonadati</taxon>
        <taxon>Pseudomonadota</taxon>
        <taxon>Gammaproteobacteria</taxon>
        <taxon>Moraxellales</taxon>
        <taxon>Moraxellaceae</taxon>
        <taxon>Acinetobacter</taxon>
        <taxon>Acinetobacter calcoaceticus/baumannii complex</taxon>
    </lineage>
</organism>
<geneLocation type="plasmid" evidence="1">
    <name>pS21-2</name>
</geneLocation>
<dbReference type="AlphaFoldDB" id="A0A2U9A2L0"/>
<proteinExistence type="predicted"/>
<accession>A0A2U9A2L0</accession>
<keyword evidence="1" id="KW-0614">Plasmid</keyword>
<name>A0A2U9A2L0_ACIBA</name>
<reference evidence="1" key="1">
    <citation type="submission" date="2018-02" db="EMBL/GenBank/DDBJ databases">
        <title>Compatibility and mobilisation of RepAci1 and RepAci2 plasmids carrying antibiotic resistance genes.</title>
        <authorList>
            <person name="Blackwell G.A."/>
            <person name="Hall R.M."/>
        </authorList>
    </citation>
    <scope>NUCLEOTIDE SEQUENCE</scope>
    <source>
        <strain evidence="1">SGH9601</strain>
        <plasmid evidence="1">pS21-2</plasmid>
    </source>
</reference>